<evidence type="ECO:0000313" key="2">
    <source>
        <dbReference type="EMBL" id="RIE05703.1"/>
    </source>
</evidence>
<evidence type="ECO:0000313" key="3">
    <source>
        <dbReference type="Proteomes" id="UP000266328"/>
    </source>
</evidence>
<dbReference type="Proteomes" id="UP000266328">
    <property type="component" value="Unassembled WGS sequence"/>
</dbReference>
<gene>
    <name evidence="2" type="ORF">SMC7_05995</name>
</gene>
<dbReference type="SUPFAM" id="SSF55729">
    <property type="entry name" value="Acyl-CoA N-acyltransferases (Nat)"/>
    <property type="match status" value="1"/>
</dbReference>
<dbReference type="GO" id="GO:0005737">
    <property type="term" value="C:cytoplasm"/>
    <property type="evidence" value="ECO:0007669"/>
    <property type="project" value="TreeGrafter"/>
</dbReference>
<dbReference type="Pfam" id="PF13302">
    <property type="entry name" value="Acetyltransf_3"/>
    <property type="match status" value="1"/>
</dbReference>
<dbReference type="Gene3D" id="3.40.630.30">
    <property type="match status" value="1"/>
</dbReference>
<organism evidence="2 3">
    <name type="scientific">Candidatus Cryosericum terrychapinii</name>
    <dbReference type="NCBI Taxonomy" id="2290919"/>
    <lineage>
        <taxon>Bacteria</taxon>
        <taxon>Pseudomonadati</taxon>
        <taxon>Caldisericota/Cryosericota group</taxon>
        <taxon>Candidatus Cryosericota</taxon>
        <taxon>Candidatus Cryosericia</taxon>
        <taxon>Candidatus Cryosericales</taxon>
        <taxon>Candidatus Cryosericaceae</taxon>
        <taxon>Candidatus Cryosericum</taxon>
    </lineage>
</organism>
<comment type="caution">
    <text evidence="2">The sequence shown here is derived from an EMBL/GenBank/DDBJ whole genome shotgun (WGS) entry which is preliminary data.</text>
</comment>
<evidence type="ECO:0000259" key="1">
    <source>
        <dbReference type="PROSITE" id="PS51186"/>
    </source>
</evidence>
<dbReference type="PANTHER" id="PTHR43441">
    <property type="entry name" value="RIBOSOMAL-PROTEIN-SERINE ACETYLTRANSFERASE"/>
    <property type="match status" value="1"/>
</dbReference>
<dbReference type="GO" id="GO:1990189">
    <property type="term" value="F:protein N-terminal-serine acetyltransferase activity"/>
    <property type="evidence" value="ECO:0007669"/>
    <property type="project" value="TreeGrafter"/>
</dbReference>
<protein>
    <submittedName>
        <fullName evidence="2">N-acetyltransferase</fullName>
    </submittedName>
</protein>
<dbReference type="EMBL" id="QXIS01000033">
    <property type="protein sequence ID" value="RIE05703.1"/>
    <property type="molecule type" value="Genomic_DNA"/>
</dbReference>
<dbReference type="PROSITE" id="PS51186">
    <property type="entry name" value="GNAT"/>
    <property type="match status" value="1"/>
</dbReference>
<dbReference type="PANTHER" id="PTHR43441:SF3">
    <property type="entry name" value="ACETYLTRANSFERASE"/>
    <property type="match status" value="1"/>
</dbReference>
<sequence length="214" mass="24723">MQSTLSTGTYSQTGLRRHSVHRLLLDLPARFETERLCLRCYQAGDGPWFYTMSQKNHAHLMQYESENAVMNIQSKEDAEIVVRNLAAAWVARNCFFLGVFDKRSDEFVAQVYIGPITWDLPEFEVGYFADVDHEGRGYVTEAVKGTLRFIFENLEAHRVRLECDDTNIRSCRVAERCGMTREGHFRENKKNPNGTLSGTLYYSMLRGEFEALNR</sequence>
<dbReference type="GO" id="GO:0008999">
    <property type="term" value="F:protein-N-terminal-alanine acetyltransferase activity"/>
    <property type="evidence" value="ECO:0007669"/>
    <property type="project" value="TreeGrafter"/>
</dbReference>
<dbReference type="InterPro" id="IPR000182">
    <property type="entry name" value="GNAT_dom"/>
</dbReference>
<dbReference type="AlphaFoldDB" id="A0A398CT31"/>
<accession>A0A398CT31</accession>
<keyword evidence="2" id="KW-0808">Transferase</keyword>
<reference evidence="2 3" key="1">
    <citation type="submission" date="2018-09" db="EMBL/GenBank/DDBJ databases">
        <title>Discovery and Ecogenomic Context for Candidatus Cryosericales, a Global Caldiserica Order Active in Thawing Permafrost.</title>
        <authorList>
            <person name="Martinez M.A."/>
            <person name="Woodcroft B.J."/>
            <person name="Ignacio Espinoza J.C."/>
            <person name="Zayed A."/>
            <person name="Singleton C.M."/>
            <person name="Boyd J."/>
            <person name="Li Y.-F."/>
            <person name="Purvine S."/>
            <person name="Maughan H."/>
            <person name="Hodgkins S.B."/>
            <person name="Anderson D."/>
            <person name="Sederholm M."/>
            <person name="Temperton B."/>
            <person name="Saleska S.R."/>
            <person name="Tyson G.W."/>
            <person name="Rich V.I."/>
        </authorList>
    </citation>
    <scope>NUCLEOTIDE SEQUENCE [LARGE SCALE GENOMIC DNA]</scope>
    <source>
        <strain evidence="2 3">SMC7</strain>
    </source>
</reference>
<dbReference type="InterPro" id="IPR051908">
    <property type="entry name" value="Ribosomal_N-acetyltransferase"/>
</dbReference>
<feature type="domain" description="N-acetyltransferase" evidence="1">
    <location>
        <begin position="56"/>
        <end position="207"/>
    </location>
</feature>
<keyword evidence="3" id="KW-1185">Reference proteome</keyword>
<dbReference type="OrthoDB" id="9799321at2"/>
<dbReference type="InterPro" id="IPR016181">
    <property type="entry name" value="Acyl_CoA_acyltransferase"/>
</dbReference>
<proteinExistence type="predicted"/>
<name>A0A398CT31_9BACT</name>